<dbReference type="EMBL" id="CP001389">
    <property type="protein sequence ID" value="ACP24485.1"/>
    <property type="molecule type" value="Genomic_DNA"/>
</dbReference>
<evidence type="ECO:0000313" key="2">
    <source>
        <dbReference type="Proteomes" id="UP000001054"/>
    </source>
</evidence>
<dbReference type="eggNOG" id="ENOG50300S1">
    <property type="taxonomic scope" value="Bacteria"/>
</dbReference>
<evidence type="ECO:0000313" key="1">
    <source>
        <dbReference type="EMBL" id="ACP24485.1"/>
    </source>
</evidence>
<dbReference type="KEGG" id="rhi:NGR_c06920"/>
<dbReference type="AlphaFoldDB" id="C3MID7"/>
<dbReference type="Proteomes" id="UP000001054">
    <property type="component" value="Chromosome"/>
</dbReference>
<keyword evidence="2" id="KW-1185">Reference proteome</keyword>
<accession>C3MID7</accession>
<organism evidence="1 2">
    <name type="scientific">Sinorhizobium fredii (strain NBRC 101917 / NGR234)</name>
    <dbReference type="NCBI Taxonomy" id="394"/>
    <lineage>
        <taxon>Bacteria</taxon>
        <taxon>Pseudomonadati</taxon>
        <taxon>Pseudomonadota</taxon>
        <taxon>Alphaproteobacteria</taxon>
        <taxon>Hyphomicrobiales</taxon>
        <taxon>Rhizobiaceae</taxon>
        <taxon>Sinorhizobium/Ensifer group</taxon>
        <taxon>Sinorhizobium</taxon>
    </lineage>
</organism>
<reference evidence="1 2" key="1">
    <citation type="journal article" date="2009" name="Appl. Environ. Microbiol.">
        <title>Rhizobium sp. strain NGR234 possesses a remarkable number of secretion systems.</title>
        <authorList>
            <person name="Schmeisser C."/>
            <person name="Liesegang H."/>
            <person name="Krysciak D."/>
            <person name="Bakkou N."/>
            <person name="Le Quere A."/>
            <person name="Wollherr A."/>
            <person name="Heinemeyer I."/>
            <person name="Morgenstern B."/>
            <person name="Pommerening-Roeser A."/>
            <person name="Flores M."/>
            <person name="Palacios R."/>
            <person name="Brenner S."/>
            <person name="Gottschalk G."/>
            <person name="Schmitz R.A."/>
            <person name="Broughton W.J."/>
            <person name="Perret X."/>
            <person name="Strittmatter A.W."/>
            <person name="Streit W.R."/>
        </authorList>
    </citation>
    <scope>NUCLEOTIDE SEQUENCE [LARGE SCALE GENOMIC DNA]</scope>
    <source>
        <strain evidence="2">NBRC 101917 / NGR234</strain>
    </source>
</reference>
<dbReference type="OrthoDB" id="8410918at2"/>
<dbReference type="STRING" id="394.NGR_c06920"/>
<dbReference type="HOGENOM" id="CLU_1371263_0_0_5"/>
<proteinExistence type="predicted"/>
<name>C3MID7_SINFN</name>
<gene>
    <name evidence="1" type="ordered locus">NGR_c06920</name>
</gene>
<sequence>MLTDLRSTRPISCQRNVEVELSRSKSILPLPPAVDSSEEEWARWSLETGAGLERLRSEQRQAHNAALLKVDIALSRKREYDPEDDAALPLSIAVCLPELGGELRRDGGTPGPGFTIDALYRAIEKGGLAAVKKNGKWMVTRAAIRDWLSSKDEAAPRKPSRPQSIPIVAGKTHRERERAMAAVELAKAKLAEARKQRKH</sequence>
<protein>
    <submittedName>
        <fullName evidence="1">Uncharacterized protein</fullName>
    </submittedName>
</protein>